<dbReference type="Proteomes" id="UP000217785">
    <property type="component" value="Unassembled WGS sequence"/>
</dbReference>
<dbReference type="InterPro" id="IPR011033">
    <property type="entry name" value="PRC_barrel-like_sf"/>
</dbReference>
<dbReference type="PANTHER" id="PTHR40061:SF1">
    <property type="entry name" value="SPORULATION PROTEIN YLMC-RELATED"/>
    <property type="match status" value="1"/>
</dbReference>
<dbReference type="Gene3D" id="2.30.30.240">
    <property type="entry name" value="PRC-barrel domain"/>
    <property type="match status" value="1"/>
</dbReference>
<dbReference type="SUPFAM" id="SSF50346">
    <property type="entry name" value="PRC-barrel domain"/>
    <property type="match status" value="1"/>
</dbReference>
<dbReference type="InterPro" id="IPR027275">
    <property type="entry name" value="PRC-brl_dom"/>
</dbReference>
<dbReference type="NCBIfam" id="TIGR02888">
    <property type="entry name" value="spore_YlmC_YmxH"/>
    <property type="match status" value="1"/>
</dbReference>
<name>A0A292YQ17_9BACL</name>
<comment type="caution">
    <text evidence="2">The sequence shown here is derived from an EMBL/GenBank/DDBJ whole genome shotgun (WGS) entry which is preliminary data.</text>
</comment>
<feature type="domain" description="PRC-barrel" evidence="1">
    <location>
        <begin position="1"/>
        <end position="78"/>
    </location>
</feature>
<dbReference type="Pfam" id="PF05239">
    <property type="entry name" value="PRC"/>
    <property type="match status" value="1"/>
</dbReference>
<sequence length="82" mass="8974">MRLSELVGRMLVDVHNGEKIGTLGHADLWIDTETGKIGYLVLPGNSGLFSFGRKNEEQTVSWDAVQKIGTDMILIDSNAVKS</sequence>
<protein>
    <recommendedName>
        <fullName evidence="1">PRC-barrel domain-containing protein</fullName>
    </recommendedName>
</protein>
<evidence type="ECO:0000259" key="1">
    <source>
        <dbReference type="Pfam" id="PF05239"/>
    </source>
</evidence>
<dbReference type="AlphaFoldDB" id="A0A292YQ17"/>
<dbReference type="EMBL" id="BDUF01000059">
    <property type="protein sequence ID" value="GAX90580.1"/>
    <property type="molecule type" value="Genomic_DNA"/>
</dbReference>
<gene>
    <name evidence="2" type="ORF">EFBL_2207</name>
</gene>
<dbReference type="InterPro" id="IPR014238">
    <property type="entry name" value="Spore_YlmC/YmxH"/>
</dbReference>
<dbReference type="PANTHER" id="PTHR40061">
    <property type="entry name" value="SPORULATION PROTEIN YLMC-RELATED"/>
    <property type="match status" value="1"/>
</dbReference>
<evidence type="ECO:0000313" key="2">
    <source>
        <dbReference type="EMBL" id="GAX90580.1"/>
    </source>
</evidence>
<dbReference type="OrthoDB" id="2468688at2"/>
<keyword evidence="3" id="KW-1185">Reference proteome</keyword>
<dbReference type="RefSeq" id="WP_096182301.1">
    <property type="nucleotide sequence ID" value="NZ_BDUF01000059.1"/>
</dbReference>
<accession>A0A292YQ17</accession>
<proteinExistence type="predicted"/>
<evidence type="ECO:0000313" key="3">
    <source>
        <dbReference type="Proteomes" id="UP000217785"/>
    </source>
</evidence>
<reference evidence="3" key="1">
    <citation type="submission" date="2017-07" db="EMBL/GenBank/DDBJ databases">
        <title>Draft genome sequence of Effusibacillus lacus strain skLN1.</title>
        <authorList>
            <person name="Watanabe M."/>
            <person name="Kojima H."/>
            <person name="Fukui M."/>
        </authorList>
    </citation>
    <scope>NUCLEOTIDE SEQUENCE [LARGE SCALE GENOMIC DNA]</scope>
    <source>
        <strain evidence="3">skLN1</strain>
    </source>
</reference>
<organism evidence="2 3">
    <name type="scientific">Effusibacillus lacus</name>
    <dbReference type="NCBI Taxonomy" id="1348429"/>
    <lineage>
        <taxon>Bacteria</taxon>
        <taxon>Bacillati</taxon>
        <taxon>Bacillota</taxon>
        <taxon>Bacilli</taxon>
        <taxon>Bacillales</taxon>
        <taxon>Alicyclobacillaceae</taxon>
        <taxon>Effusibacillus</taxon>
    </lineage>
</organism>